<accession>A0ABS7RHA1</accession>
<feature type="transmembrane region" description="Helical" evidence="6">
    <location>
        <begin position="400"/>
        <end position="421"/>
    </location>
</feature>
<feature type="transmembrane region" description="Helical" evidence="6">
    <location>
        <begin position="111"/>
        <end position="134"/>
    </location>
</feature>
<feature type="transmembrane region" description="Helical" evidence="6">
    <location>
        <begin position="146"/>
        <end position="169"/>
    </location>
</feature>
<proteinExistence type="predicted"/>
<evidence type="ECO:0000256" key="2">
    <source>
        <dbReference type="ARBA" id="ARBA00022475"/>
    </source>
</evidence>
<feature type="transmembrane region" description="Helical" evidence="6">
    <location>
        <begin position="312"/>
        <end position="331"/>
    </location>
</feature>
<evidence type="ECO:0000313" key="8">
    <source>
        <dbReference type="Proteomes" id="UP000754710"/>
    </source>
</evidence>
<evidence type="ECO:0000256" key="5">
    <source>
        <dbReference type="ARBA" id="ARBA00023136"/>
    </source>
</evidence>
<dbReference type="PANTHER" id="PTHR23513">
    <property type="entry name" value="INTEGRAL MEMBRANE EFFLUX PROTEIN-RELATED"/>
    <property type="match status" value="1"/>
</dbReference>
<feature type="transmembrane region" description="Helical" evidence="6">
    <location>
        <begin position="371"/>
        <end position="394"/>
    </location>
</feature>
<dbReference type="RefSeq" id="WP_221023864.1">
    <property type="nucleotide sequence ID" value="NZ_JAIEZQ010000001.1"/>
</dbReference>
<evidence type="ECO:0000313" key="7">
    <source>
        <dbReference type="EMBL" id="MBY9074156.1"/>
    </source>
</evidence>
<reference evidence="7 8" key="1">
    <citation type="submission" date="2021-08" db="EMBL/GenBank/DDBJ databases">
        <title>Nocardioides bacterium WL0053 sp. nov., isolated from the sediment.</title>
        <authorList>
            <person name="Wang L."/>
            <person name="Zhang D."/>
            <person name="Zhang A."/>
        </authorList>
    </citation>
    <scope>NUCLEOTIDE SEQUENCE [LARGE SCALE GENOMIC DNA]</scope>
    <source>
        <strain evidence="7 8">WL0053</strain>
    </source>
</reference>
<dbReference type="Gene3D" id="1.20.1250.20">
    <property type="entry name" value="MFS general substrate transporter like domains"/>
    <property type="match status" value="1"/>
</dbReference>
<feature type="transmembrane region" description="Helical" evidence="6">
    <location>
        <begin position="83"/>
        <end position="105"/>
    </location>
</feature>
<dbReference type="InterPro" id="IPR036259">
    <property type="entry name" value="MFS_trans_sf"/>
</dbReference>
<feature type="transmembrane region" description="Helical" evidence="6">
    <location>
        <begin position="54"/>
        <end position="76"/>
    </location>
</feature>
<evidence type="ECO:0000256" key="1">
    <source>
        <dbReference type="ARBA" id="ARBA00004651"/>
    </source>
</evidence>
<dbReference type="SUPFAM" id="SSF103473">
    <property type="entry name" value="MFS general substrate transporter"/>
    <property type="match status" value="1"/>
</dbReference>
<keyword evidence="8" id="KW-1185">Reference proteome</keyword>
<evidence type="ECO:0000256" key="6">
    <source>
        <dbReference type="SAM" id="Phobius"/>
    </source>
</evidence>
<dbReference type="Proteomes" id="UP000754710">
    <property type="component" value="Unassembled WGS sequence"/>
</dbReference>
<dbReference type="CDD" id="cd06173">
    <property type="entry name" value="MFS_MefA_like"/>
    <property type="match status" value="1"/>
</dbReference>
<comment type="subcellular location">
    <subcellularLocation>
        <location evidence="1">Cell membrane</location>
        <topology evidence="1">Multi-pass membrane protein</topology>
    </subcellularLocation>
</comment>
<keyword evidence="4 6" id="KW-1133">Transmembrane helix</keyword>
<feature type="transmembrane region" description="Helical" evidence="6">
    <location>
        <begin position="181"/>
        <end position="199"/>
    </location>
</feature>
<dbReference type="Pfam" id="PF07690">
    <property type="entry name" value="MFS_1"/>
    <property type="match status" value="1"/>
</dbReference>
<keyword evidence="3 6" id="KW-0812">Transmembrane</keyword>
<gene>
    <name evidence="7" type="ORF">K1X13_04885</name>
</gene>
<dbReference type="EMBL" id="JAIEZQ010000001">
    <property type="protein sequence ID" value="MBY9074156.1"/>
    <property type="molecule type" value="Genomic_DNA"/>
</dbReference>
<protein>
    <submittedName>
        <fullName evidence="7">MFS transporter</fullName>
    </submittedName>
</protein>
<name>A0ABS7RHA1_9ACTN</name>
<evidence type="ECO:0000256" key="4">
    <source>
        <dbReference type="ARBA" id="ARBA00022989"/>
    </source>
</evidence>
<feature type="transmembrane region" description="Helical" evidence="6">
    <location>
        <begin position="20"/>
        <end position="42"/>
    </location>
</feature>
<sequence>MTTARHLFHLLRGSWFRRLFAVRVSSQFADGVFQVALASYVIFSPERQPSPAAIAGAMATVLLPFSVLGPFVGVFLDRWSRRQILAVSNFVRVALVLVLAAGVAADLGGPLLFGLILACLSVNRFLLAGLSAALPHVVDHEDLVMANAVTPTSGTLAAILGLGVASVSRVVWDRLGVDSDVAVLVMAALLYAVAGALALRIPRDLLGPDYDPTRPAVREAARHVARGLVEGLRHLADRRTAAYGLATIGAHRFFFGLSTVMLILLYRGYFHDPSEPDAAFSGLAVAVVVSGAGFVTAAFVTPFVTERVSLRLWVLSLLAAAAFTQVVPGALFTEPALLVSSYFLGLASQGIKICVDTLVQDSVDDAFRGRVFSLYDVIFNVAFVAAAAVAAVVLPDDGKSYVVLGVVASGYLLTGVGYALVSRPRTVAGAPV</sequence>
<feature type="transmembrane region" description="Helical" evidence="6">
    <location>
        <begin position="242"/>
        <end position="266"/>
    </location>
</feature>
<keyword evidence="2" id="KW-1003">Cell membrane</keyword>
<keyword evidence="5 6" id="KW-0472">Membrane</keyword>
<dbReference type="InterPro" id="IPR011701">
    <property type="entry name" value="MFS"/>
</dbReference>
<evidence type="ECO:0000256" key="3">
    <source>
        <dbReference type="ARBA" id="ARBA00022692"/>
    </source>
</evidence>
<organism evidence="7 8">
    <name type="scientific">Nocardioides jiangsuensis</name>
    <dbReference type="NCBI Taxonomy" id="2866161"/>
    <lineage>
        <taxon>Bacteria</taxon>
        <taxon>Bacillati</taxon>
        <taxon>Actinomycetota</taxon>
        <taxon>Actinomycetes</taxon>
        <taxon>Propionibacteriales</taxon>
        <taxon>Nocardioidaceae</taxon>
        <taxon>Nocardioides</taxon>
    </lineage>
</organism>
<comment type="caution">
    <text evidence="7">The sequence shown here is derived from an EMBL/GenBank/DDBJ whole genome shotgun (WGS) entry which is preliminary data.</text>
</comment>
<feature type="transmembrane region" description="Helical" evidence="6">
    <location>
        <begin position="278"/>
        <end position="300"/>
    </location>
</feature>
<dbReference type="PANTHER" id="PTHR23513:SF17">
    <property type="entry name" value="MEMBRANE PROTEIN"/>
    <property type="match status" value="1"/>
</dbReference>